<dbReference type="RefSeq" id="WP_142898448.1">
    <property type="nucleotide sequence ID" value="NZ_ML660059.1"/>
</dbReference>
<keyword evidence="10" id="KW-1185">Reference proteome</keyword>
<evidence type="ECO:0000313" key="9">
    <source>
        <dbReference type="EMBL" id="TQV76185.1"/>
    </source>
</evidence>
<dbReference type="AlphaFoldDB" id="A0A545TG56"/>
<dbReference type="GO" id="GO:0005737">
    <property type="term" value="C:cytoplasm"/>
    <property type="evidence" value="ECO:0007669"/>
    <property type="project" value="UniProtKB-SubCell"/>
</dbReference>
<dbReference type="GO" id="GO:0009401">
    <property type="term" value="P:phosphoenolpyruvate-dependent sugar phosphotransferase system"/>
    <property type="evidence" value="ECO:0007669"/>
    <property type="project" value="UniProtKB-KW"/>
</dbReference>
<dbReference type="Pfam" id="PF03610">
    <property type="entry name" value="EIIA-man"/>
    <property type="match status" value="1"/>
</dbReference>
<evidence type="ECO:0000256" key="1">
    <source>
        <dbReference type="ARBA" id="ARBA00004496"/>
    </source>
</evidence>
<keyword evidence="4 9" id="KW-0762">Sugar transport</keyword>
<feature type="domain" description="PTS EIIA type-4" evidence="8">
    <location>
        <begin position="1"/>
        <end position="123"/>
    </location>
</feature>
<dbReference type="PROSITE" id="PS51096">
    <property type="entry name" value="PTS_EIIA_TYPE_4"/>
    <property type="match status" value="1"/>
</dbReference>
<keyword evidence="5" id="KW-0808">Transferase</keyword>
<keyword evidence="2" id="KW-0813">Transport</keyword>
<comment type="subcellular location">
    <subcellularLocation>
        <location evidence="1">Cytoplasm</location>
    </subcellularLocation>
</comment>
<evidence type="ECO:0000256" key="4">
    <source>
        <dbReference type="ARBA" id="ARBA00022597"/>
    </source>
</evidence>
<dbReference type="Gene3D" id="3.40.50.510">
    <property type="entry name" value="Phosphotransferase system, mannose-type IIA component"/>
    <property type="match status" value="1"/>
</dbReference>
<evidence type="ECO:0000256" key="6">
    <source>
        <dbReference type="ARBA" id="ARBA00022683"/>
    </source>
</evidence>
<name>A0A545TG56_9PROT</name>
<evidence type="ECO:0000256" key="2">
    <source>
        <dbReference type="ARBA" id="ARBA00022448"/>
    </source>
</evidence>
<dbReference type="EMBL" id="VHSH01000008">
    <property type="protein sequence ID" value="TQV76185.1"/>
    <property type="molecule type" value="Genomic_DNA"/>
</dbReference>
<organism evidence="9 10">
    <name type="scientific">Denitrobaculum tricleocarpae</name>
    <dbReference type="NCBI Taxonomy" id="2591009"/>
    <lineage>
        <taxon>Bacteria</taxon>
        <taxon>Pseudomonadati</taxon>
        <taxon>Pseudomonadota</taxon>
        <taxon>Alphaproteobacteria</taxon>
        <taxon>Rhodospirillales</taxon>
        <taxon>Rhodospirillaceae</taxon>
        <taxon>Denitrobaculum</taxon>
    </lineage>
</organism>
<dbReference type="InterPro" id="IPR033887">
    <property type="entry name" value="PTS_IIA_man"/>
</dbReference>
<accession>A0A545TG56</accession>
<dbReference type="PANTHER" id="PTHR33799:SF1">
    <property type="entry name" value="PTS SYSTEM MANNOSE-SPECIFIC EIIAB COMPONENT-RELATED"/>
    <property type="match status" value="1"/>
</dbReference>
<dbReference type="OrthoDB" id="9794368at2"/>
<evidence type="ECO:0000313" key="10">
    <source>
        <dbReference type="Proteomes" id="UP000315252"/>
    </source>
</evidence>
<dbReference type="GO" id="GO:0016301">
    <property type="term" value="F:kinase activity"/>
    <property type="evidence" value="ECO:0007669"/>
    <property type="project" value="UniProtKB-KW"/>
</dbReference>
<evidence type="ECO:0000256" key="3">
    <source>
        <dbReference type="ARBA" id="ARBA00022490"/>
    </source>
</evidence>
<dbReference type="InterPro" id="IPR004701">
    <property type="entry name" value="PTS_EIIA_man-typ"/>
</dbReference>
<dbReference type="InterPro" id="IPR051471">
    <property type="entry name" value="Bacterial_PTS_sugar_comp"/>
</dbReference>
<evidence type="ECO:0000256" key="5">
    <source>
        <dbReference type="ARBA" id="ARBA00022679"/>
    </source>
</evidence>
<dbReference type="GO" id="GO:0016020">
    <property type="term" value="C:membrane"/>
    <property type="evidence" value="ECO:0007669"/>
    <property type="project" value="InterPro"/>
</dbReference>
<comment type="caution">
    <text evidence="9">The sequence shown here is derived from an EMBL/GenBank/DDBJ whole genome shotgun (WGS) entry which is preliminary data.</text>
</comment>
<evidence type="ECO:0000256" key="7">
    <source>
        <dbReference type="ARBA" id="ARBA00022777"/>
    </source>
</evidence>
<keyword evidence="7" id="KW-0418">Kinase</keyword>
<keyword evidence="6" id="KW-0598">Phosphotransferase system</keyword>
<dbReference type="PANTHER" id="PTHR33799">
    <property type="entry name" value="PTS PERMEASE-RELATED-RELATED"/>
    <property type="match status" value="1"/>
</dbReference>
<keyword evidence="3" id="KW-0963">Cytoplasm</keyword>
<protein>
    <submittedName>
        <fullName evidence="9">PTS sugar transporter subunit IIA</fullName>
    </submittedName>
</protein>
<gene>
    <name evidence="9" type="ORF">FKG95_21340</name>
</gene>
<dbReference type="SUPFAM" id="SSF53062">
    <property type="entry name" value="PTS system fructose IIA component-like"/>
    <property type="match status" value="1"/>
</dbReference>
<dbReference type="CDD" id="cd00006">
    <property type="entry name" value="PTS_IIA_man"/>
    <property type="match status" value="1"/>
</dbReference>
<proteinExistence type="predicted"/>
<evidence type="ECO:0000259" key="8">
    <source>
        <dbReference type="PROSITE" id="PS51096"/>
    </source>
</evidence>
<reference evidence="9 10" key="1">
    <citation type="submission" date="2019-06" db="EMBL/GenBank/DDBJ databases">
        <title>Whole genome sequence for Rhodospirillaceae sp. R148.</title>
        <authorList>
            <person name="Wang G."/>
        </authorList>
    </citation>
    <scope>NUCLEOTIDE SEQUENCE [LARGE SCALE GENOMIC DNA]</scope>
    <source>
        <strain evidence="9 10">R148</strain>
    </source>
</reference>
<dbReference type="Proteomes" id="UP000315252">
    <property type="component" value="Unassembled WGS sequence"/>
</dbReference>
<dbReference type="InterPro" id="IPR036662">
    <property type="entry name" value="PTS_EIIA_man-typ_sf"/>
</dbReference>
<sequence length="135" mass="14606">MIGMVLVTHGRLAEEFADALVHVVGPQANIACICIGAEDDMEKRRQDIIESVKKVDQGKGVVLLTDMFGGTPSNLAISVLDYGEVEVIAGINLPMLIKLASLRETHDMRSAVKEAQDAGRKYINVASQLLTNEQS</sequence>